<evidence type="ECO:0000259" key="2">
    <source>
        <dbReference type="PROSITE" id="PS50190"/>
    </source>
</evidence>
<dbReference type="InterPro" id="IPR016024">
    <property type="entry name" value="ARM-type_fold"/>
</dbReference>
<dbReference type="PROSITE" id="PS50190">
    <property type="entry name" value="SEC7"/>
    <property type="match status" value="1"/>
</dbReference>
<feature type="region of interest" description="Disordered" evidence="1">
    <location>
        <begin position="259"/>
        <end position="324"/>
    </location>
</feature>
<evidence type="ECO:0000256" key="1">
    <source>
        <dbReference type="SAM" id="MobiDB-lite"/>
    </source>
</evidence>
<dbReference type="OMA" id="CRDIRHH"/>
<keyword evidence="4" id="KW-1185">Reference proteome</keyword>
<dbReference type="InterPro" id="IPR000904">
    <property type="entry name" value="Sec7_dom"/>
</dbReference>
<dbReference type="SUPFAM" id="SSF48425">
    <property type="entry name" value="Sec7 domain"/>
    <property type="match status" value="1"/>
</dbReference>
<dbReference type="InterPro" id="IPR035999">
    <property type="entry name" value="Sec7_dom_sf"/>
</dbReference>
<feature type="region of interest" description="Disordered" evidence="1">
    <location>
        <begin position="1545"/>
        <end position="1570"/>
    </location>
</feature>
<dbReference type="PANTHER" id="PTHR10663">
    <property type="entry name" value="GUANYL-NUCLEOTIDE EXCHANGE FACTOR"/>
    <property type="match status" value="1"/>
</dbReference>
<accession>A0A060S8S5</accession>
<dbReference type="Proteomes" id="UP000029665">
    <property type="component" value="Unassembled WGS sequence"/>
</dbReference>
<dbReference type="STRING" id="5643.A0A060S8S5"/>
<dbReference type="CDD" id="cd00171">
    <property type="entry name" value="Sec7"/>
    <property type="match status" value="1"/>
</dbReference>
<feature type="compositionally biased region" description="Polar residues" evidence="1">
    <location>
        <begin position="452"/>
        <end position="464"/>
    </location>
</feature>
<dbReference type="GO" id="GO:0005794">
    <property type="term" value="C:Golgi apparatus"/>
    <property type="evidence" value="ECO:0007669"/>
    <property type="project" value="UniProtKB-ARBA"/>
</dbReference>
<dbReference type="EMBL" id="CCBP010000092">
    <property type="protein sequence ID" value="CDO70750.1"/>
    <property type="molecule type" value="Genomic_DNA"/>
</dbReference>
<proteinExistence type="predicted"/>
<dbReference type="SUPFAM" id="SSF48371">
    <property type="entry name" value="ARM repeat"/>
    <property type="match status" value="1"/>
</dbReference>
<dbReference type="HOGENOM" id="CLU_001204_3_1_1"/>
<dbReference type="Gene3D" id="1.10.220.20">
    <property type="match status" value="1"/>
</dbReference>
<dbReference type="GO" id="GO:0032012">
    <property type="term" value="P:regulation of ARF protein signal transduction"/>
    <property type="evidence" value="ECO:0007669"/>
    <property type="project" value="InterPro"/>
</dbReference>
<dbReference type="GO" id="GO:0005085">
    <property type="term" value="F:guanyl-nucleotide exchange factor activity"/>
    <property type="evidence" value="ECO:0007669"/>
    <property type="project" value="InterPro"/>
</dbReference>
<dbReference type="PANTHER" id="PTHR10663:SF388">
    <property type="entry name" value="GOLGI-SPECIFIC BREFELDIN A-RESISTANCE GUANINE NUCLEOTIDE EXCHANGE FACTOR 1"/>
    <property type="match status" value="1"/>
</dbReference>
<dbReference type="Gene3D" id="1.10.1000.11">
    <property type="entry name" value="Arf Nucleotide-binding Site Opener,domain 2"/>
    <property type="match status" value="1"/>
</dbReference>
<sequence length="1570" mass="173701">MDSASPGPSTAFSVSAKHILLSEILSVTSVMRKNSRWALPIPSMTSRDSALASSLGLRVTKSALNTYASSRGSTEQELMSGFQDLKRLVKDVQGAHLCSNSHMTAFDGYVLDIHSLPVSTLLSPFLAIIRSPLSTGPITSAALTALHNFFLCGLVSPRTASLPSALADLSSALSSCKFEASDSSGDEVTLLKIMTVIQDAMCGSVGQSLGDIEVQLSSYKAFSANKGIQEVLRRSAEGTLHQLVRTAFARLDDLDPDIEERKLTDNGDAEGGEMKMSVSASAPVSEEKASTDGGSLESELTSPEKGEEPTEEKPPETPSAPRSAYGLPSILELLRVLINILDPNDKAHTDSTRSTALRTLNVAIETAGQRICAYPSLSALILDHGCKYLFQLARSDHPVILQTALRTIATMFETMRPKLKLQQELFLAFTIDRLAPPTAPFAKNMPLAQRALTNSPRPSGSVPSTPHLGPTPPELDSEKTPSTPRLLVPPARGDTRELLLETLCQISRHSSFMVDLYVNYDCDMNCENMFERFIEFSAKVSLHMPKTGHAFEKRIQGIYPIQGVGGNDYYQQNSQYLCLDLVLAFVGHMTSRAEGASEKWPPHFPAPEDLQHAKSTKKMVLTGASLFNTKPKNGLAFLEENKLIYTDTNEPRPLSLARFLKNSARVDKRLLGDFISRPENIDVLRAFMSLFDFRGKNVSEALRELLETFRLPGESQQINRITETFAEVYFATQPEEVRSQDAVYVLTYSIIMLNTDLHNPQIRKRMSLEDYMRNLKGVNDGSDFSTEYLVNIYESIRKREIVMPEEHTGQLGFEYAWKELLARTRQTGDFLMCNTSLFDEDMFKAVWRPVVSAIAYAFITFDDDYIIERAIAGFRQCATLARHFNMPNVFDFVVVSLSQATSLLSDTQPSQVPNYPVVEVDGQPVTVSSLSVQFGTNFKGQLAAVVLFNIVNGNANALREGWTQIFEMFQTLFLHSLLPSRMLQMEDFLGGTSVIPLRRSQPARAPPRSDGLLSALSSYLMTPYSSSTDALVPDATDADVEKTLCTIDCISTCRLDELYAQIMQLEPEALVAAVRALEALAHERTVARLKLESDDVSASGTGQSGPYTLPYDPASVFLLEMMLSIARQTPQHIEEVWPIVFEHLSALLSTPAQYSVLLIERAVVALLRLCQILAERHTLRDQVYLAFDLLARLPPTVASSVAEQVVAGLSLILQQHPDIVRSQTEWNVIFALLRSTISHSEASRQSFEILSRFANDGPEQLVTPDNFTGLVNALDEFATVAGIAVDAQQQGRRTQALNASNSPIVERGRKAVDMIADLRKFWNRFAELAGLPKNQIWRQFGLPLLSSLAHQASNTSREIRQAAIVHLQRILLGPHLPIDDDNHGQIEEIFNRVIFPLLDELLKPQTLLRDPLGFPETRLRASALLCKAFMQFEAREGQQADIRVLWIQVLDLLDRLMHVDRRDQLVSIPPLGIAFRYEPDADDMRIGQYEAVPESLKNVLLVMNAAGLLVPPTTPEDTRDERQVSLWAATHERIERFLPGFLDELIPTPPPQPAGAAAPAPDADAGPVVP</sequence>
<evidence type="ECO:0000313" key="3">
    <source>
        <dbReference type="EMBL" id="CDO70750.1"/>
    </source>
</evidence>
<feature type="compositionally biased region" description="Low complexity" evidence="1">
    <location>
        <begin position="1554"/>
        <end position="1570"/>
    </location>
</feature>
<dbReference type="GO" id="GO:0016192">
    <property type="term" value="P:vesicle-mediated transport"/>
    <property type="evidence" value="ECO:0007669"/>
    <property type="project" value="UniProtKB-ARBA"/>
</dbReference>
<dbReference type="Pfam" id="PF23325">
    <property type="entry name" value="TPR_28"/>
    <property type="match status" value="2"/>
</dbReference>
<feature type="domain" description="SEC7" evidence="2">
    <location>
        <begin position="609"/>
        <end position="799"/>
    </location>
</feature>
<dbReference type="Pfam" id="PF01369">
    <property type="entry name" value="Sec7"/>
    <property type="match status" value="1"/>
</dbReference>
<name>A0A060S8S5_PYCCI</name>
<feature type="compositionally biased region" description="Basic and acidic residues" evidence="1">
    <location>
        <begin position="302"/>
        <end position="315"/>
    </location>
</feature>
<evidence type="ECO:0000313" key="4">
    <source>
        <dbReference type="Proteomes" id="UP000029665"/>
    </source>
</evidence>
<dbReference type="InterPro" id="IPR023394">
    <property type="entry name" value="Sec7_C_sf"/>
</dbReference>
<dbReference type="InterPro" id="IPR056604">
    <property type="entry name" value="GBF1-like_TPR"/>
</dbReference>
<comment type="caution">
    <text evidence="3">The sequence shown here is derived from an EMBL/GenBank/DDBJ whole genome shotgun (WGS) entry which is preliminary data.</text>
</comment>
<dbReference type="SMART" id="SM00222">
    <property type="entry name" value="Sec7"/>
    <property type="match status" value="1"/>
</dbReference>
<dbReference type="InterPro" id="IPR032691">
    <property type="entry name" value="Mon2/Sec7/BIG1-like_HUS"/>
</dbReference>
<reference evidence="3" key="1">
    <citation type="submission" date="2014-01" db="EMBL/GenBank/DDBJ databases">
        <title>The genome of the white-rot fungus Pycnoporus cinnabarinus: a basidiomycete model with a versatile arsenal for lignocellulosic biomass breakdown.</title>
        <authorList>
            <person name="Levasseur A."/>
            <person name="Lomascolo A."/>
            <person name="Ruiz-Duenas F.J."/>
            <person name="Uzan E."/>
            <person name="Piumi F."/>
            <person name="Kues U."/>
            <person name="Ram A.F.J."/>
            <person name="Murat C."/>
            <person name="Haon M."/>
            <person name="Benoit I."/>
            <person name="Arfi Y."/>
            <person name="Chevret D."/>
            <person name="Drula E."/>
            <person name="Kwon M.J."/>
            <person name="Gouret P."/>
            <person name="Lesage-Meessen L."/>
            <person name="Lombard V."/>
            <person name="Mariette J."/>
            <person name="Noirot C."/>
            <person name="Park J."/>
            <person name="Patyshakuliyeva A."/>
            <person name="Wieneger R.A.B."/>
            <person name="Wosten H.A.B."/>
            <person name="Martin F."/>
            <person name="Coutinho P.M."/>
            <person name="de Vries R."/>
            <person name="Martinez A.T."/>
            <person name="Klopp C."/>
            <person name="Pontarotti P."/>
            <person name="Henrissat B."/>
            <person name="Record E."/>
        </authorList>
    </citation>
    <scope>NUCLEOTIDE SEQUENCE [LARGE SCALE GENOMIC DNA]</scope>
    <source>
        <strain evidence="3">BRFM137</strain>
    </source>
</reference>
<gene>
    <name evidence="3" type="ORF">BN946_scf184798.g65</name>
</gene>
<dbReference type="Pfam" id="PF12783">
    <property type="entry name" value="Sec7-like_HUS"/>
    <property type="match status" value="1"/>
</dbReference>
<feature type="region of interest" description="Disordered" evidence="1">
    <location>
        <begin position="452"/>
        <end position="491"/>
    </location>
</feature>
<organism evidence="3 4">
    <name type="scientific">Pycnoporus cinnabarinus</name>
    <name type="common">Cinnabar-red polypore</name>
    <name type="synonym">Trametes cinnabarina</name>
    <dbReference type="NCBI Taxonomy" id="5643"/>
    <lineage>
        <taxon>Eukaryota</taxon>
        <taxon>Fungi</taxon>
        <taxon>Dikarya</taxon>
        <taxon>Basidiomycota</taxon>
        <taxon>Agaricomycotina</taxon>
        <taxon>Agaricomycetes</taxon>
        <taxon>Polyporales</taxon>
        <taxon>Polyporaceae</taxon>
        <taxon>Trametes</taxon>
    </lineage>
</organism>
<dbReference type="FunFam" id="1.10.1000.11:FF:000002">
    <property type="entry name" value="Cytohesin 1"/>
    <property type="match status" value="1"/>
</dbReference>
<dbReference type="OrthoDB" id="10258608at2759"/>
<protein>
    <recommendedName>
        <fullName evidence="2">SEC7 domain-containing protein</fullName>
    </recommendedName>
</protein>